<protein>
    <recommendedName>
        <fullName evidence="2">Stress-response A/B barrel domain-containing protein</fullName>
    </recommendedName>
</protein>
<dbReference type="InterPro" id="IPR013097">
    <property type="entry name" value="Dabb"/>
</dbReference>
<dbReference type="PANTHER" id="PTHR33178:SF10">
    <property type="entry name" value="STRESS-RESPONSE A_B BARREL DOMAIN-CONTAINING PROTEIN"/>
    <property type="match status" value="1"/>
</dbReference>
<dbReference type="Pfam" id="PF07876">
    <property type="entry name" value="Dabb"/>
    <property type="match status" value="1"/>
</dbReference>
<evidence type="ECO:0000259" key="2">
    <source>
        <dbReference type="PROSITE" id="PS51502"/>
    </source>
</evidence>
<dbReference type="SMART" id="SM00886">
    <property type="entry name" value="Dabb"/>
    <property type="match status" value="1"/>
</dbReference>
<evidence type="ECO:0000313" key="4">
    <source>
        <dbReference type="Proteomes" id="UP001556367"/>
    </source>
</evidence>
<dbReference type="Gene3D" id="3.30.70.100">
    <property type="match status" value="1"/>
</dbReference>
<organism evidence="3 4">
    <name type="scientific">Hohenbuehelia grisea</name>
    <dbReference type="NCBI Taxonomy" id="104357"/>
    <lineage>
        <taxon>Eukaryota</taxon>
        <taxon>Fungi</taxon>
        <taxon>Dikarya</taxon>
        <taxon>Basidiomycota</taxon>
        <taxon>Agaricomycotina</taxon>
        <taxon>Agaricomycetes</taxon>
        <taxon>Agaricomycetidae</taxon>
        <taxon>Agaricales</taxon>
        <taxon>Pleurotineae</taxon>
        <taxon>Pleurotaceae</taxon>
        <taxon>Hohenbuehelia</taxon>
    </lineage>
</organism>
<dbReference type="InterPro" id="IPR044662">
    <property type="entry name" value="HS1/DABB1-like"/>
</dbReference>
<name>A0ABR3JFT5_9AGAR</name>
<dbReference type="PROSITE" id="PS51502">
    <property type="entry name" value="S_R_A_B_BARREL"/>
    <property type="match status" value="1"/>
</dbReference>
<comment type="subunit">
    <text evidence="1">Homodimer.</text>
</comment>
<dbReference type="SUPFAM" id="SSF54909">
    <property type="entry name" value="Dimeric alpha+beta barrel"/>
    <property type="match status" value="1"/>
</dbReference>
<dbReference type="PANTHER" id="PTHR33178">
    <property type="match status" value="1"/>
</dbReference>
<comment type="caution">
    <text evidence="3">The sequence shown here is derived from an EMBL/GenBank/DDBJ whole genome shotgun (WGS) entry which is preliminary data.</text>
</comment>
<gene>
    <name evidence="3" type="ORF">HGRIS_003550</name>
</gene>
<sequence length="168" mass="18561">MRTKIALQTTLVGCALITFLYNWTTVSRFLSDTVLSSRSPVTQQSSMHLAEASKAAATIVHIVLFAFKPEVSESTKLDVSSRMLALKHKTRHPDTNRPYILSASGGLDNSPEGLQANFTHGFVVEFKCAADRDYYVAKDPVHQAFVKSLDGIVDKALVFDYHPGVFKL</sequence>
<dbReference type="EMBL" id="JASNQZ010000007">
    <property type="protein sequence ID" value="KAL0954590.1"/>
    <property type="molecule type" value="Genomic_DNA"/>
</dbReference>
<feature type="domain" description="Stress-response A/B barrel" evidence="2">
    <location>
        <begin position="59"/>
        <end position="161"/>
    </location>
</feature>
<evidence type="ECO:0000256" key="1">
    <source>
        <dbReference type="ARBA" id="ARBA00011738"/>
    </source>
</evidence>
<accession>A0ABR3JFT5</accession>
<proteinExistence type="predicted"/>
<dbReference type="Proteomes" id="UP001556367">
    <property type="component" value="Unassembled WGS sequence"/>
</dbReference>
<dbReference type="InterPro" id="IPR011008">
    <property type="entry name" value="Dimeric_a/b-barrel"/>
</dbReference>
<keyword evidence="4" id="KW-1185">Reference proteome</keyword>
<reference evidence="4" key="1">
    <citation type="submission" date="2024-06" db="EMBL/GenBank/DDBJ databases">
        <title>Multi-omics analyses provide insights into the biosynthesis of the anticancer antibiotic pleurotin in Hohenbuehelia grisea.</title>
        <authorList>
            <person name="Weaver J.A."/>
            <person name="Alberti F."/>
        </authorList>
    </citation>
    <scope>NUCLEOTIDE SEQUENCE [LARGE SCALE GENOMIC DNA]</scope>
    <source>
        <strain evidence="4">T-177</strain>
    </source>
</reference>
<evidence type="ECO:0000313" key="3">
    <source>
        <dbReference type="EMBL" id="KAL0954590.1"/>
    </source>
</evidence>